<dbReference type="AlphaFoldDB" id="A0A4D6HMJ4"/>
<reference evidence="1 2" key="1">
    <citation type="journal article" date="2019" name="Nat. Commun.">
        <title>A new type of DNA phosphorothioation-based antiviral system in archaea.</title>
        <authorList>
            <person name="Xiong L."/>
            <person name="Liu S."/>
            <person name="Chen S."/>
            <person name="Xiao Y."/>
            <person name="Zhu B."/>
            <person name="Gao Y."/>
            <person name="Zhang Y."/>
            <person name="Chen B."/>
            <person name="Luo J."/>
            <person name="Deng Z."/>
            <person name="Chen X."/>
            <person name="Wang L."/>
            <person name="Chen S."/>
        </authorList>
    </citation>
    <scope>NUCLEOTIDE SEQUENCE [LARGE SCALE GENOMIC DNA]</scope>
    <source>
        <strain evidence="1 2">JCM 10635</strain>
    </source>
</reference>
<evidence type="ECO:0000313" key="1">
    <source>
        <dbReference type="EMBL" id="QCC55149.1"/>
    </source>
</evidence>
<organism evidence="1 2">
    <name type="scientific">Natronorubrum bangense</name>
    <dbReference type="NCBI Taxonomy" id="61858"/>
    <lineage>
        <taxon>Archaea</taxon>
        <taxon>Methanobacteriati</taxon>
        <taxon>Methanobacteriota</taxon>
        <taxon>Stenosarchaea group</taxon>
        <taxon>Halobacteria</taxon>
        <taxon>Halobacteriales</taxon>
        <taxon>Natrialbaceae</taxon>
        <taxon>Natronorubrum</taxon>
    </lineage>
</organism>
<accession>A0A4D6HMJ4</accession>
<dbReference type="InterPro" id="IPR006311">
    <property type="entry name" value="TAT_signal"/>
</dbReference>
<dbReference type="PROSITE" id="PS51257">
    <property type="entry name" value="PROKAR_LIPOPROTEIN"/>
    <property type="match status" value="1"/>
</dbReference>
<gene>
    <name evidence="1" type="ORF">DV706_12115</name>
</gene>
<evidence type="ECO:0000313" key="2">
    <source>
        <dbReference type="Proteomes" id="UP000296822"/>
    </source>
</evidence>
<dbReference type="RefSeq" id="WP_006064347.1">
    <property type="nucleotide sequence ID" value="NZ_CP031305.1"/>
</dbReference>
<dbReference type="Proteomes" id="UP000296822">
    <property type="component" value="Chromosome"/>
</dbReference>
<sequence length="383" mass="42668">MVDNISRRNFIRNGSATALAVGTAGLAGCTSSLPVVGDDASAMAADEWLVDLSFTQLFQEDELNENYAEATLEEYDQTGREFSSVVPQAIFDNEEELIVYWPLEQGSELRSKVGVPETDLDWQLSQHVEWEYEYTHSYETRHDSRTIEETQTASVDIGTLSGSFDPETVDETLERWVDDQRSDDEDLSKAGEHEGFELYEVGNLAFAVGDSHVIEADVDTYLDPVAAIKAALDTRWSSDGAWAETDDGDALLAAFDSGHFATGEIHDPRTVDSRLEAQYGDLEDIPDSQRDELEERIEDSLDDWETGLTGTATAYEFDGETSDLHEVFLYEHEGDADPEALRDHVDSNRNIGDRWGTMSDYSVSDEGRTLVLTGTVRTRALLQ</sequence>
<dbReference type="EMBL" id="CP031305">
    <property type="protein sequence ID" value="QCC55149.1"/>
    <property type="molecule type" value="Genomic_DNA"/>
</dbReference>
<dbReference type="PROSITE" id="PS51318">
    <property type="entry name" value="TAT"/>
    <property type="match status" value="1"/>
</dbReference>
<proteinExistence type="predicted"/>
<evidence type="ECO:0008006" key="3">
    <source>
        <dbReference type="Google" id="ProtNLM"/>
    </source>
</evidence>
<dbReference type="KEGG" id="nbg:DV706_12115"/>
<name>A0A4D6HMJ4_9EURY</name>
<dbReference type="GeneID" id="39852006"/>
<protein>
    <recommendedName>
        <fullName evidence="3">Twin-arginine translocation signal domain-containing protein</fullName>
    </recommendedName>
</protein>